<dbReference type="Proteomes" id="UP000248631">
    <property type="component" value="Unassembled WGS sequence"/>
</dbReference>
<evidence type="ECO:0008006" key="11">
    <source>
        <dbReference type="Google" id="ProtNLM"/>
    </source>
</evidence>
<proteinExistence type="inferred from homology"/>
<keyword evidence="10" id="KW-1185">Reference proteome</keyword>
<comment type="caution">
    <text evidence="9">The sequence shown here is derived from an EMBL/GenBank/DDBJ whole genome shotgun (WGS) entry which is preliminary data.</text>
</comment>
<keyword evidence="3" id="KW-0808">Transferase</keyword>
<comment type="subcellular location">
    <subcellularLocation>
        <location evidence="1">Cell outer membrane</location>
    </subcellularLocation>
</comment>
<evidence type="ECO:0000256" key="5">
    <source>
        <dbReference type="ARBA" id="ARBA00023136"/>
    </source>
</evidence>
<dbReference type="EMBL" id="JUGD01000029">
    <property type="protein sequence ID" value="RAM62080.1"/>
    <property type="molecule type" value="Genomic_DNA"/>
</dbReference>
<accession>A0ABX9BW43</accession>
<evidence type="ECO:0000313" key="9">
    <source>
        <dbReference type="EMBL" id="RAM62080.1"/>
    </source>
</evidence>
<dbReference type="Pfam" id="PF07017">
    <property type="entry name" value="PagP"/>
    <property type="match status" value="1"/>
</dbReference>
<protein>
    <recommendedName>
        <fullName evidence="11">Phospholipid:lipid A palmitoyltransferase</fullName>
    </recommendedName>
</protein>
<evidence type="ECO:0000256" key="7">
    <source>
        <dbReference type="ARBA" id="ARBA00023315"/>
    </source>
</evidence>
<dbReference type="Gene3D" id="2.40.160.20">
    <property type="match status" value="1"/>
</dbReference>
<evidence type="ECO:0000256" key="3">
    <source>
        <dbReference type="ARBA" id="ARBA00022679"/>
    </source>
</evidence>
<sequence>MTTTSQPRRQAAFSSTSFSTLTALLRRSALLGVTALALAPAAHADDNQYSLWQQTKDRAANIWNQGDGALYLSGVAHHGRSTYSHEKLNELNEHAWGLGYGKTLRNERGDDESLYGFVIKDSHRHPQYMAGYAYEWVFPIAKTGLELGLGGTAMLMSRQDYFHSVPFPVPLPLASIGTQKAKIMFAYVPRLSSNKNNGDVLLIFGRIEM</sequence>
<name>A0ABX9BW43_9BURK</name>
<keyword evidence="4 8" id="KW-0732">Signal</keyword>
<evidence type="ECO:0000256" key="1">
    <source>
        <dbReference type="ARBA" id="ARBA00004442"/>
    </source>
</evidence>
<evidence type="ECO:0000256" key="8">
    <source>
        <dbReference type="SAM" id="SignalP"/>
    </source>
</evidence>
<evidence type="ECO:0000256" key="6">
    <source>
        <dbReference type="ARBA" id="ARBA00023237"/>
    </source>
</evidence>
<keyword evidence="5" id="KW-0472">Membrane</keyword>
<keyword evidence="6" id="KW-0998">Cell outer membrane</keyword>
<dbReference type="RefSeq" id="WP_112069742.1">
    <property type="nucleotide sequence ID" value="NZ_JUGD01000029.1"/>
</dbReference>
<keyword evidence="7" id="KW-0012">Acyltransferase</keyword>
<gene>
    <name evidence="9" type="ORF">RB24_22260</name>
</gene>
<organism evidence="9 10">
    <name type="scientific">Herbaspirillum rubrisubalbicans</name>
    <dbReference type="NCBI Taxonomy" id="80842"/>
    <lineage>
        <taxon>Bacteria</taxon>
        <taxon>Pseudomonadati</taxon>
        <taxon>Pseudomonadota</taxon>
        <taxon>Betaproteobacteria</taxon>
        <taxon>Burkholderiales</taxon>
        <taxon>Oxalobacteraceae</taxon>
        <taxon>Herbaspirillum</taxon>
    </lineage>
</organism>
<evidence type="ECO:0000256" key="4">
    <source>
        <dbReference type="ARBA" id="ARBA00022729"/>
    </source>
</evidence>
<reference evidence="9 10" key="1">
    <citation type="submission" date="2014-12" db="EMBL/GenBank/DDBJ databases">
        <title>Complete genome sequence of Herbaspirillum rubrisubalbicans Os38.</title>
        <authorList>
            <person name="Chen M."/>
            <person name="An Q."/>
        </authorList>
    </citation>
    <scope>NUCLEOTIDE SEQUENCE [LARGE SCALE GENOMIC DNA]</scope>
    <source>
        <strain evidence="9 10">Os38</strain>
    </source>
</reference>
<feature type="chain" id="PRO_5046013188" description="Phospholipid:lipid A palmitoyltransferase" evidence="8">
    <location>
        <begin position="45"/>
        <end position="209"/>
    </location>
</feature>
<feature type="signal peptide" evidence="8">
    <location>
        <begin position="1"/>
        <end position="44"/>
    </location>
</feature>
<evidence type="ECO:0000313" key="10">
    <source>
        <dbReference type="Proteomes" id="UP000248631"/>
    </source>
</evidence>
<comment type="similarity">
    <text evidence="2">Belongs to the lipid A palmitoyltransferase family.</text>
</comment>
<evidence type="ECO:0000256" key="2">
    <source>
        <dbReference type="ARBA" id="ARBA00006368"/>
    </source>
</evidence>
<dbReference type="InterPro" id="IPR011250">
    <property type="entry name" value="OMP/PagP_B-barrel"/>
</dbReference>
<dbReference type="SUPFAM" id="SSF56925">
    <property type="entry name" value="OMPA-like"/>
    <property type="match status" value="1"/>
</dbReference>
<dbReference type="InterPro" id="IPR009746">
    <property type="entry name" value="LipidA_acyl_PagP"/>
</dbReference>